<dbReference type="Pfam" id="PF13238">
    <property type="entry name" value="AAA_18"/>
    <property type="match status" value="1"/>
</dbReference>
<keyword evidence="2" id="KW-1185">Reference proteome</keyword>
<gene>
    <name evidence="1" type="ORF">FB551_0064</name>
</gene>
<dbReference type="InterPro" id="IPR052922">
    <property type="entry name" value="Cytidylate_Kinase-2"/>
</dbReference>
<dbReference type="GO" id="GO:0016301">
    <property type="term" value="F:kinase activity"/>
    <property type="evidence" value="ECO:0007669"/>
    <property type="project" value="UniProtKB-KW"/>
</dbReference>
<dbReference type="AlphaFoldDB" id="A0A543EFV9"/>
<evidence type="ECO:0000313" key="2">
    <source>
        <dbReference type="Proteomes" id="UP000316437"/>
    </source>
</evidence>
<reference evidence="1 2" key="1">
    <citation type="submission" date="2019-06" db="EMBL/GenBank/DDBJ databases">
        <title>Sorghum-associated microbial communities from plants grown in Nebraska, USA.</title>
        <authorList>
            <person name="Schachtman D."/>
        </authorList>
    </citation>
    <scope>NUCLEOTIDE SEQUENCE [LARGE SCALE GENOMIC DNA]</scope>
    <source>
        <strain evidence="1 2">110</strain>
    </source>
</reference>
<protein>
    <submittedName>
        <fullName evidence="1">Adenylate kinase family enzyme</fullName>
    </submittedName>
</protein>
<proteinExistence type="predicted"/>
<dbReference type="RefSeq" id="WP_047433089.1">
    <property type="nucleotide sequence ID" value="NZ_VFPD01000001.1"/>
</dbReference>
<organism evidence="1 2">
    <name type="scientific">Chryseobacterium aquifrigidense</name>
    <dbReference type="NCBI Taxonomy" id="558021"/>
    <lineage>
        <taxon>Bacteria</taxon>
        <taxon>Pseudomonadati</taxon>
        <taxon>Bacteroidota</taxon>
        <taxon>Flavobacteriia</taxon>
        <taxon>Flavobacteriales</taxon>
        <taxon>Weeksellaceae</taxon>
        <taxon>Chryseobacterium group</taxon>
        <taxon>Chryseobacterium</taxon>
    </lineage>
</organism>
<dbReference type="NCBIfam" id="NF004861">
    <property type="entry name" value="PRK06217.1"/>
    <property type="match status" value="1"/>
</dbReference>
<dbReference type="EMBL" id="VFPD01000001">
    <property type="protein sequence ID" value="TQM20399.1"/>
    <property type="molecule type" value="Genomic_DNA"/>
</dbReference>
<sequence>MRIHILGASGSGVTTLGKALSEKLNIEYFDSDDFFWLPTPIPFTERQNPETRNSIISNKLHTARNWIFGGSIIHWGENIFPAFDLIIFLYLPPDVRLARLRKREHERYGEEIITHPERAKKFMEFMDWAKDYDHHTGIANRTLKAHLEWLSEMNTPLIEISGNYELPQKMETILNTIKQGNVQVK</sequence>
<dbReference type="Gene3D" id="3.40.50.300">
    <property type="entry name" value="P-loop containing nucleotide triphosphate hydrolases"/>
    <property type="match status" value="1"/>
</dbReference>
<accession>A0A543EFV9</accession>
<comment type="caution">
    <text evidence="1">The sequence shown here is derived from an EMBL/GenBank/DDBJ whole genome shotgun (WGS) entry which is preliminary data.</text>
</comment>
<dbReference type="Proteomes" id="UP000316437">
    <property type="component" value="Unassembled WGS sequence"/>
</dbReference>
<dbReference type="SUPFAM" id="SSF52540">
    <property type="entry name" value="P-loop containing nucleoside triphosphate hydrolases"/>
    <property type="match status" value="1"/>
</dbReference>
<evidence type="ECO:0000313" key="1">
    <source>
        <dbReference type="EMBL" id="TQM20399.1"/>
    </source>
</evidence>
<name>A0A543EFV9_9FLAO</name>
<dbReference type="PANTHER" id="PTHR37816">
    <property type="entry name" value="YALI0E33011P"/>
    <property type="match status" value="1"/>
</dbReference>
<dbReference type="InterPro" id="IPR027417">
    <property type="entry name" value="P-loop_NTPase"/>
</dbReference>
<dbReference type="PANTHER" id="PTHR37816:SF2">
    <property type="entry name" value="DNA TOPOLOGY MODULATION PROTEIN FLAR-RELATED PROTEIN"/>
    <property type="match status" value="1"/>
</dbReference>
<keyword evidence="1" id="KW-0808">Transferase</keyword>
<keyword evidence="1" id="KW-0418">Kinase</keyword>